<evidence type="ECO:0000313" key="2">
    <source>
        <dbReference type="EMBL" id="EKB25691.1"/>
    </source>
</evidence>
<dbReference type="EMBL" id="AGWR01000042">
    <property type="protein sequence ID" value="EKB25691.1"/>
    <property type="molecule type" value="Genomic_DNA"/>
</dbReference>
<feature type="compositionally biased region" description="Low complexity" evidence="1">
    <location>
        <begin position="37"/>
        <end position="46"/>
    </location>
</feature>
<dbReference type="AlphaFoldDB" id="K1J5M9"/>
<accession>K1J5M9</accession>
<dbReference type="HOGENOM" id="CLU_1745790_0_0_6"/>
<dbReference type="PATRIC" id="fig|1073377.4.peg.4409"/>
<sequence>MPPPPPPGASNKMEQDLKSVLAELGLSGKSEEESGESAESTAASGGSLDSFMASLMDALHAQQEGSKAIATGSSDNPMKLDLQSLLGQLDGEGEPGSEVSALQSQFSSLLESSGNSGSGVTLKDLLSAFASKIPSDAPDRKGYMVDTQA</sequence>
<comment type="caution">
    <text evidence="2">The sequence shown here is derived from an EMBL/GenBank/DDBJ whole genome shotgun (WGS) entry which is preliminary data.</text>
</comment>
<organism evidence="2 3">
    <name type="scientific">Aeromonas dhakensis</name>
    <dbReference type="NCBI Taxonomy" id="196024"/>
    <lineage>
        <taxon>Bacteria</taxon>
        <taxon>Pseudomonadati</taxon>
        <taxon>Pseudomonadota</taxon>
        <taxon>Gammaproteobacteria</taxon>
        <taxon>Aeromonadales</taxon>
        <taxon>Aeromonadaceae</taxon>
        <taxon>Aeromonas</taxon>
    </lineage>
</organism>
<reference evidence="2 3" key="1">
    <citation type="submission" date="2012-06" db="EMBL/GenBank/DDBJ databases">
        <title>The Genome Sequence of Aeromonas hydrophila SSU.</title>
        <authorList>
            <consortium name="The Broad Institute Genome Sequencing Platform"/>
            <person name="Earl A."/>
            <person name="Ward D."/>
            <person name="Feldgarden M."/>
            <person name="Gevers D."/>
            <person name="Chopra A."/>
            <person name="Walker B."/>
            <person name="Young S.K."/>
            <person name="Zeng Q."/>
            <person name="Gargeya S."/>
            <person name="Fitzgerald M."/>
            <person name="Haas B."/>
            <person name="Abouelleil A."/>
            <person name="Alvarado L."/>
            <person name="Arachchi H.M."/>
            <person name="Berlin A.M."/>
            <person name="Chapman S.B."/>
            <person name="Goldberg J."/>
            <person name="Griggs A."/>
            <person name="Gujja S."/>
            <person name="Hansen M."/>
            <person name="Howarth C."/>
            <person name="Imamovic A."/>
            <person name="Larimer J."/>
            <person name="McCowan C."/>
            <person name="Montmayeur A."/>
            <person name="Murphy C."/>
            <person name="Neiman D."/>
            <person name="Pearson M."/>
            <person name="Priest M."/>
            <person name="Roberts A."/>
            <person name="Saif S."/>
            <person name="Shea T."/>
            <person name="Sisk P."/>
            <person name="Sykes S."/>
            <person name="Wortman J."/>
            <person name="Nusbaum C."/>
            <person name="Birren B."/>
        </authorList>
    </citation>
    <scope>NUCLEOTIDE SEQUENCE [LARGE SCALE GENOMIC DNA]</scope>
    <source>
        <strain evidence="2 3">SSU</strain>
    </source>
</reference>
<gene>
    <name evidence="2" type="ORF">HMPREF1171_04345</name>
</gene>
<proteinExistence type="predicted"/>
<name>K1J5M9_9GAMM</name>
<protein>
    <submittedName>
        <fullName evidence="2">Uncharacterized protein</fullName>
    </submittedName>
</protein>
<evidence type="ECO:0000256" key="1">
    <source>
        <dbReference type="SAM" id="MobiDB-lite"/>
    </source>
</evidence>
<feature type="region of interest" description="Disordered" evidence="1">
    <location>
        <begin position="26"/>
        <end position="46"/>
    </location>
</feature>
<keyword evidence="3" id="KW-1185">Reference proteome</keyword>
<dbReference type="Proteomes" id="UP000005149">
    <property type="component" value="Unassembled WGS sequence"/>
</dbReference>
<evidence type="ECO:0000313" key="3">
    <source>
        <dbReference type="Proteomes" id="UP000005149"/>
    </source>
</evidence>